<feature type="compositionally biased region" description="Polar residues" evidence="1">
    <location>
        <begin position="340"/>
        <end position="371"/>
    </location>
</feature>
<feature type="compositionally biased region" description="Low complexity" evidence="1">
    <location>
        <begin position="512"/>
        <end position="523"/>
    </location>
</feature>
<feature type="region of interest" description="Disordered" evidence="1">
    <location>
        <begin position="966"/>
        <end position="1013"/>
    </location>
</feature>
<feature type="region of interest" description="Disordered" evidence="1">
    <location>
        <begin position="671"/>
        <end position="715"/>
    </location>
</feature>
<sequence>MLVPFEPLNKRIRFKQPKISAIELSISGHRRDTLTTVEWKMKSDTPLDYAVFQLSPKRSRCELFVYGEGNTEKLASGSVKPFVTHLKVAEEQVALAVQTIKLEIERYKNDETWFTKGTLERFVRFVSTPEVLELVNTFDAEMSQLEAARRIYSQGAGNQQSGAMGTFAEGMSGVSKLAVELCVDEILPLIGYANQFEFFNNILQASMEKESQQQQMRQSNASFILYIKAAQMKKELLRAIDVRLVAVRQDLTTACARASAAGFNPYTVSELQLFADRFGAQRLNEACTKFLLLCQRRPDLSNYWKPDVDDRAVRSSCGSDMSIDDPTEEPSGPHARAHHQVQNMQEQQPAPSRALQDQSRSTTCQQPKSFPTTTTTTTTSFPSRRNVNEKNEANKEESSHEASEKEKKEDVQTDSPFSSSSSTAAAQSTRRLSVQDRINLFENKQKEISTAGSGGKPVVVNKSVELRRLSSDVPSVAVPEKSVLRRWSGASDMSIDVSGEKKDSESPFCTPSSASSVSQVNKSGNIALDDKDQKGLNDSATSSTKIEARSGSGRDGDDSVLKDKVEGQSRIGVSSSQEEVGSKQWNNWKEQAVSQTQFKSSPRAELVGLSDQGVSQEKLKISSNSEERSRGFKEQGDSTTLSRGFPDWIEIVGPKNQAGLQKEIGGFANKAGDVSSDGGSGNKVEDSGLTDNSMVQSRRKSFHNHTRSLSGQFDGGIGGFKFKEASSAQLKGSAGDELPPQPQWRSFTGEVEERSGVDLSSPDKQQVKVEDRKVKFQKQVHANREQTKRSQGRRDESNIVYENSKFDFSVKNVSMNQESSDMSTPPIEQVQRVRQSKGNQELNNELKMKANELEKLFAEHKLRVPGDQSGSARRNKPPDVQVEQAVSSQYRKPVAEEISPAQLPEKSTVIEPTGGSSNIAKFTTPPAKKVDTQEYGDTRRQNFSERFSDDSRGKFYEKYMQKRDAKLREEWGSKRAEKEAKLKSMQDSLERSRAELKSKFSGLSDSQDSLSSARLRAEKLRSFNLRSITKMEQPVEDSIPSDEDEELSEFQIQKNFGQDIYFAEPSLGDSASRGTQNKKNLPNRNMSSSTPRITVASAPRPSVKASNSSSGRRRAQLENPLAQSVPNFSDFRKENTKPYSGVSKTATRSQVRSYARSKSGTDDIPVVKEEKPRRSQSLRKSSASPAEFKDLSALNSEGVVLAPLKFDTEQTEQSLCDKYPKNLESKPFLRKGNGIGPGSGASIAKLKGSMASETLKSEEEFDESGFEGEDSVDMTKEEEEEELETMAVEDCINMDNGKPRLSQESDKSANSVSDNGDSIRSLSQVDPNSVAELPAAVPSAFHAVGSLPDSPGESPVSWNSRIHHPFSYPHETSDIDASVDSPIGSPASWNSHGLAQTESDAARMRKKWGSAQKPILATNSSNNQSRKDVPKGFKRLLKFGRKSRGTESLVDWISATTSEGDDDTEDGRDPANRSSEDLRKSRMGFSQGPSDDSFNEIEFNEQVQALQSSIPAPPMNFKLRDEHMSGSSLKGDTINFLSKHEGNPSVCSLVRKSFLTVGYLQFNFSAPRSFFSLSTFRSKGGDSKLR</sequence>
<feature type="compositionally biased region" description="Polar residues" evidence="1">
    <location>
        <begin position="536"/>
        <end position="545"/>
    </location>
</feature>
<feature type="compositionally biased region" description="Acidic residues" evidence="1">
    <location>
        <begin position="1039"/>
        <end position="1048"/>
    </location>
</feature>
<evidence type="ECO:0008006" key="4">
    <source>
        <dbReference type="Google" id="ProtNLM"/>
    </source>
</evidence>
<feature type="compositionally biased region" description="Polar residues" evidence="1">
    <location>
        <begin position="1072"/>
        <end position="1092"/>
    </location>
</feature>
<feature type="region of interest" description="Disordered" evidence="1">
    <location>
        <begin position="1450"/>
        <end position="1494"/>
    </location>
</feature>
<feature type="compositionally biased region" description="Polar residues" evidence="1">
    <location>
        <begin position="1308"/>
        <end position="1327"/>
    </location>
</feature>
<comment type="caution">
    <text evidence="2">The sequence shown here is derived from an EMBL/GenBank/DDBJ whole genome shotgun (WGS) entry which is preliminary data.</text>
</comment>
<feature type="compositionally biased region" description="Basic and acidic residues" evidence="1">
    <location>
        <begin position="1159"/>
        <end position="1173"/>
    </location>
</feature>
<feature type="compositionally biased region" description="Polar residues" evidence="1">
    <location>
        <begin position="571"/>
        <end position="600"/>
    </location>
</feature>
<feature type="compositionally biased region" description="Low complexity" evidence="1">
    <location>
        <begin position="413"/>
        <end position="429"/>
    </location>
</feature>
<dbReference type="Proteomes" id="UP000813462">
    <property type="component" value="Unassembled WGS sequence"/>
</dbReference>
<dbReference type="PANTHER" id="PTHR31008:SF15">
    <property type="entry name" value="GPI-ANCHORED ADHESIN-LIKE PROTEIN"/>
    <property type="match status" value="1"/>
</dbReference>
<feature type="compositionally biased region" description="Polar residues" evidence="1">
    <location>
        <begin position="1387"/>
        <end position="1399"/>
    </location>
</feature>
<evidence type="ECO:0000313" key="3">
    <source>
        <dbReference type="Proteomes" id="UP000813462"/>
    </source>
</evidence>
<feature type="region of interest" description="Disordered" evidence="1">
    <location>
        <begin position="815"/>
        <end position="843"/>
    </location>
</feature>
<feature type="compositionally biased region" description="Basic and acidic residues" evidence="1">
    <location>
        <begin position="1467"/>
        <end position="1480"/>
    </location>
</feature>
<feature type="region of interest" description="Disordered" evidence="1">
    <location>
        <begin position="467"/>
        <end position="645"/>
    </location>
</feature>
<dbReference type="EMBL" id="JAEACU010000001">
    <property type="protein sequence ID" value="KAH7547038.1"/>
    <property type="molecule type" value="Genomic_DNA"/>
</dbReference>
<reference evidence="2" key="1">
    <citation type="journal article" date="2021" name="Front. Plant Sci.">
        <title>Chromosome-Scale Genome Assembly for Chinese Sour Jujube and Insights Into Its Genome Evolution and Domestication Signature.</title>
        <authorList>
            <person name="Shen L.-Y."/>
            <person name="Luo H."/>
            <person name="Wang X.-L."/>
            <person name="Wang X.-M."/>
            <person name="Qiu X.-J."/>
            <person name="Liu H."/>
            <person name="Zhou S.-S."/>
            <person name="Jia K.-H."/>
            <person name="Nie S."/>
            <person name="Bao Y.-T."/>
            <person name="Zhang R.-G."/>
            <person name="Yun Q.-Z."/>
            <person name="Chai Y.-H."/>
            <person name="Lu J.-Y."/>
            <person name="Li Y."/>
            <person name="Zhao S.-W."/>
            <person name="Mao J.-F."/>
            <person name="Jia S.-G."/>
            <person name="Mao Y.-M."/>
        </authorList>
    </citation>
    <scope>NUCLEOTIDE SEQUENCE</scope>
    <source>
        <strain evidence="2">AT0</strain>
        <tissue evidence="2">Leaf</tissue>
    </source>
</reference>
<feature type="compositionally biased region" description="Basic and acidic residues" evidence="1">
    <location>
        <begin position="966"/>
        <end position="998"/>
    </location>
</feature>
<feature type="compositionally biased region" description="Basic and acidic residues" evidence="1">
    <location>
        <begin position="782"/>
        <end position="797"/>
    </location>
</feature>
<feature type="compositionally biased region" description="Basic and acidic residues" evidence="1">
    <location>
        <begin position="546"/>
        <end position="567"/>
    </location>
</feature>
<feature type="compositionally biased region" description="Basic and acidic residues" evidence="1">
    <location>
        <begin position="1297"/>
        <end position="1307"/>
    </location>
</feature>
<organism evidence="2 3">
    <name type="scientific">Ziziphus jujuba var. spinosa</name>
    <dbReference type="NCBI Taxonomy" id="714518"/>
    <lineage>
        <taxon>Eukaryota</taxon>
        <taxon>Viridiplantae</taxon>
        <taxon>Streptophyta</taxon>
        <taxon>Embryophyta</taxon>
        <taxon>Tracheophyta</taxon>
        <taxon>Spermatophyta</taxon>
        <taxon>Magnoliopsida</taxon>
        <taxon>eudicotyledons</taxon>
        <taxon>Gunneridae</taxon>
        <taxon>Pentapetalae</taxon>
        <taxon>rosids</taxon>
        <taxon>fabids</taxon>
        <taxon>Rosales</taxon>
        <taxon>Rhamnaceae</taxon>
        <taxon>Paliureae</taxon>
        <taxon>Ziziphus</taxon>
    </lineage>
</organism>
<gene>
    <name evidence="2" type="ORF">FEM48_Zijuj01G0264600</name>
</gene>
<evidence type="ECO:0000313" key="2">
    <source>
        <dbReference type="EMBL" id="KAH7547038.1"/>
    </source>
</evidence>
<feature type="compositionally biased region" description="Basic and acidic residues" evidence="1">
    <location>
        <begin position="617"/>
        <end position="636"/>
    </location>
</feature>
<feature type="region of interest" description="Disordered" evidence="1">
    <location>
        <begin position="1250"/>
        <end position="1430"/>
    </location>
</feature>
<feature type="compositionally biased region" description="Basic residues" evidence="1">
    <location>
        <begin position="697"/>
        <end position="706"/>
    </location>
</feature>
<feature type="region of interest" description="Disordered" evidence="1">
    <location>
        <begin position="860"/>
        <end position="947"/>
    </location>
</feature>
<evidence type="ECO:0000256" key="1">
    <source>
        <dbReference type="SAM" id="MobiDB-lite"/>
    </source>
</evidence>
<feature type="region of interest" description="Disordered" evidence="1">
    <location>
        <begin position="314"/>
        <end position="433"/>
    </location>
</feature>
<protein>
    <recommendedName>
        <fullName evidence="4">COP1-interacting protein 7</fullName>
    </recommendedName>
</protein>
<dbReference type="PANTHER" id="PTHR31008">
    <property type="entry name" value="COP1-INTERACTING PROTEIN-RELATED"/>
    <property type="match status" value="1"/>
</dbReference>
<proteinExistence type="predicted"/>
<feature type="region of interest" description="Disordered" evidence="1">
    <location>
        <begin position="727"/>
        <end position="800"/>
    </location>
</feature>
<feature type="compositionally biased region" description="Polar residues" evidence="1">
    <location>
        <begin position="1142"/>
        <end position="1158"/>
    </location>
</feature>
<feature type="compositionally biased region" description="Polar residues" evidence="1">
    <location>
        <begin position="832"/>
        <end position="843"/>
    </location>
</feature>
<name>A0A978W504_ZIZJJ</name>
<accession>A0A978W504</accession>
<feature type="region of interest" description="Disordered" evidence="1">
    <location>
        <begin position="1028"/>
        <end position="1189"/>
    </location>
</feature>
<feature type="compositionally biased region" description="Acidic residues" evidence="1">
    <location>
        <begin position="1259"/>
        <end position="1284"/>
    </location>
</feature>
<feature type="compositionally biased region" description="Basic and acidic residues" evidence="1">
    <location>
        <begin position="928"/>
        <end position="947"/>
    </location>
</feature>
<feature type="compositionally biased region" description="Low complexity" evidence="1">
    <location>
        <begin position="1001"/>
        <end position="1012"/>
    </location>
</feature>
<feature type="compositionally biased region" description="Basic and acidic residues" evidence="1">
    <location>
        <begin position="765"/>
        <end position="774"/>
    </location>
</feature>
<feature type="compositionally biased region" description="Basic and acidic residues" evidence="1">
    <location>
        <begin position="386"/>
        <end position="411"/>
    </location>
</feature>